<organism evidence="2">
    <name type="scientific">Lygus hesperus</name>
    <name type="common">Western plant bug</name>
    <dbReference type="NCBI Taxonomy" id="30085"/>
    <lineage>
        <taxon>Eukaryota</taxon>
        <taxon>Metazoa</taxon>
        <taxon>Ecdysozoa</taxon>
        <taxon>Arthropoda</taxon>
        <taxon>Hexapoda</taxon>
        <taxon>Insecta</taxon>
        <taxon>Pterygota</taxon>
        <taxon>Neoptera</taxon>
        <taxon>Paraneoptera</taxon>
        <taxon>Hemiptera</taxon>
        <taxon>Heteroptera</taxon>
        <taxon>Panheteroptera</taxon>
        <taxon>Cimicomorpha</taxon>
        <taxon>Miridae</taxon>
        <taxon>Mirini</taxon>
        <taxon>Lygus</taxon>
    </lineage>
</organism>
<evidence type="ECO:0000313" key="2">
    <source>
        <dbReference type="EMBL" id="JAG52756.1"/>
    </source>
</evidence>
<protein>
    <submittedName>
        <fullName evidence="2">Uncharacterized protein</fullName>
    </submittedName>
</protein>
<accession>A0A0K8SHJ1</accession>
<dbReference type="AlphaFoldDB" id="A0A0K8SHJ1"/>
<evidence type="ECO:0000256" key="1">
    <source>
        <dbReference type="SAM" id="MobiDB-lite"/>
    </source>
</evidence>
<name>A0A0K8SHJ1_LYGHE</name>
<feature type="non-terminal residue" evidence="2">
    <location>
        <position position="1"/>
    </location>
</feature>
<feature type="compositionally biased region" description="Low complexity" evidence="1">
    <location>
        <begin position="34"/>
        <end position="54"/>
    </location>
</feature>
<feature type="region of interest" description="Disordered" evidence="1">
    <location>
        <begin position="14"/>
        <end position="57"/>
    </location>
</feature>
<feature type="non-terminal residue" evidence="2">
    <location>
        <position position="120"/>
    </location>
</feature>
<dbReference type="EMBL" id="GBRD01013070">
    <property type="protein sequence ID" value="JAG52756.1"/>
    <property type="molecule type" value="Transcribed_RNA"/>
</dbReference>
<proteinExistence type="predicted"/>
<reference evidence="2" key="1">
    <citation type="submission" date="2014-09" db="EMBL/GenBank/DDBJ databases">
        <authorList>
            <person name="Magalhaes I.L.F."/>
            <person name="Oliveira U."/>
            <person name="Santos F.R."/>
            <person name="Vidigal T.H.D.A."/>
            <person name="Brescovit A.D."/>
            <person name="Santos A.J."/>
        </authorList>
    </citation>
    <scope>NUCLEOTIDE SEQUENCE</scope>
</reference>
<sequence length="120" mass="13300">LRTVVTFIPVSSARYIGDPDGIKNSRKSKTQRLSSSENSGKSPGSSSSNPGLNWPHRRNLKTQDFKLLHTCKFSLKCSNLEDPSSQVRNRRTASEIPTSFCACVEPFIEPGMGRFLLPTD</sequence>